<name>A0A8C3QJI9_9PASS</name>
<reference evidence="1" key="1">
    <citation type="submission" date="2025-08" db="UniProtKB">
        <authorList>
            <consortium name="Ensembl"/>
        </authorList>
    </citation>
    <scope>IDENTIFICATION</scope>
</reference>
<evidence type="ECO:0000313" key="2">
    <source>
        <dbReference type="Proteomes" id="UP000694396"/>
    </source>
</evidence>
<dbReference type="Ensembl" id="ENSCRFT00000007376.1">
    <property type="protein sequence ID" value="ENSCRFP00000007121.1"/>
    <property type="gene ID" value="ENSCRFG00000005621.1"/>
</dbReference>
<protein>
    <submittedName>
        <fullName evidence="1">Uncharacterized protein</fullName>
    </submittedName>
</protein>
<dbReference type="Proteomes" id="UP000694396">
    <property type="component" value="Unplaced"/>
</dbReference>
<sequence>MSPFNLASKTLLSMHIFSIFYRCLPSFQSGLDKPGSCSAPIPELLGCIMLGQGHLPWWHLTWQPSSPVGEGIVPAKPTKEKTYGNFLCAFPCLTLNQLCKFQSWSLSFLAEEAQG</sequence>
<evidence type="ECO:0000313" key="1">
    <source>
        <dbReference type="Ensembl" id="ENSCRFP00000007121.1"/>
    </source>
</evidence>
<accession>A0A8C3QJI9</accession>
<dbReference type="AlphaFoldDB" id="A0A8C3QJI9"/>
<reference evidence="1" key="2">
    <citation type="submission" date="2025-09" db="UniProtKB">
        <authorList>
            <consortium name="Ensembl"/>
        </authorList>
    </citation>
    <scope>IDENTIFICATION</scope>
</reference>
<organism evidence="1 2">
    <name type="scientific">Cyanoderma ruficeps</name>
    <name type="common">rufous-capped babbler</name>
    <dbReference type="NCBI Taxonomy" id="181631"/>
    <lineage>
        <taxon>Eukaryota</taxon>
        <taxon>Metazoa</taxon>
        <taxon>Chordata</taxon>
        <taxon>Craniata</taxon>
        <taxon>Vertebrata</taxon>
        <taxon>Euteleostomi</taxon>
        <taxon>Archelosauria</taxon>
        <taxon>Archosauria</taxon>
        <taxon>Dinosauria</taxon>
        <taxon>Saurischia</taxon>
        <taxon>Theropoda</taxon>
        <taxon>Coelurosauria</taxon>
        <taxon>Aves</taxon>
        <taxon>Neognathae</taxon>
        <taxon>Neoaves</taxon>
        <taxon>Telluraves</taxon>
        <taxon>Australaves</taxon>
        <taxon>Passeriformes</taxon>
        <taxon>Sylvioidea</taxon>
        <taxon>Timaliidae</taxon>
        <taxon>Cyanoderma</taxon>
    </lineage>
</organism>
<proteinExistence type="predicted"/>
<keyword evidence="2" id="KW-1185">Reference proteome</keyword>